<feature type="binding site" evidence="3">
    <location>
        <position position="212"/>
    </location>
    <ligand>
        <name>substrate</name>
    </ligand>
</feature>
<feature type="binding site" evidence="3">
    <location>
        <position position="110"/>
    </location>
    <ligand>
        <name>substrate</name>
    </ligand>
</feature>
<comment type="similarity">
    <text evidence="3">Belongs to the succinylarginine dihydrolase family.</text>
</comment>
<proteinExistence type="inferred from homology"/>
<comment type="function">
    <text evidence="3">Catalyzes the hydrolysis of N(2)-succinylarginine into N(2)-succinylornithine, ammonia and CO(2).</text>
</comment>
<feature type="active site" evidence="3">
    <location>
        <position position="248"/>
    </location>
</feature>
<dbReference type="PANTHER" id="PTHR30420:SF2">
    <property type="entry name" value="N-SUCCINYLARGININE DIHYDROLASE"/>
    <property type="match status" value="1"/>
</dbReference>
<evidence type="ECO:0000256" key="4">
    <source>
        <dbReference type="NCBIfam" id="TIGR03241"/>
    </source>
</evidence>
<name>A0A0A7ELJ9_9GAMM</name>
<dbReference type="GO" id="GO:0019545">
    <property type="term" value="P:L-arginine catabolic process to succinate"/>
    <property type="evidence" value="ECO:0007669"/>
    <property type="project" value="UniProtKB-UniRule"/>
</dbReference>
<comment type="subunit">
    <text evidence="3">Homodimer.</text>
</comment>
<organism evidence="5 6">
    <name type="scientific">Pseudoalteromonas piratica</name>
    <dbReference type="NCBI Taxonomy" id="1348114"/>
    <lineage>
        <taxon>Bacteria</taxon>
        <taxon>Pseudomonadati</taxon>
        <taxon>Pseudomonadota</taxon>
        <taxon>Gammaproteobacteria</taxon>
        <taxon>Alteromonadales</taxon>
        <taxon>Pseudoalteromonadaceae</taxon>
        <taxon>Pseudoalteromonas</taxon>
    </lineage>
</organism>
<dbReference type="Proteomes" id="UP000030341">
    <property type="component" value="Chromosome 2"/>
</dbReference>
<reference evidence="5 6" key="1">
    <citation type="submission" date="2014-11" db="EMBL/GenBank/DDBJ databases">
        <title>Complete Genome Sequence of Pseudoalteromonas sp. Strain OCN003 Isolated from Kaneohe Bay, Oahu, Hawaii.</title>
        <authorList>
            <person name="Beurmann S."/>
            <person name="Videau P."/>
            <person name="Ushijima B."/>
            <person name="Smith A.M."/>
            <person name="Aeby G.S."/>
            <person name="Callahan S.M."/>
            <person name="Belcaid M."/>
        </authorList>
    </citation>
    <scope>NUCLEOTIDE SEQUENCE [LARGE SCALE GENOMIC DNA]</scope>
    <source>
        <strain evidence="5 6">OCN003</strain>
    </source>
</reference>
<dbReference type="KEGG" id="pseo:OM33_17205"/>
<protein>
    <recommendedName>
        <fullName evidence="3 4">N-succinylarginine dihydrolase</fullName>
        <ecNumber evidence="3 4">3.5.3.23</ecNumber>
    </recommendedName>
</protein>
<dbReference type="OrthoDB" id="248552at2"/>
<dbReference type="InterPro" id="IPR037031">
    <property type="entry name" value="AstB_sf"/>
</dbReference>
<feature type="active site" description="Nucleophile" evidence="3">
    <location>
        <position position="368"/>
    </location>
</feature>
<dbReference type="HOGENOM" id="CLU_053835_0_0_6"/>
<dbReference type="InterPro" id="IPR007079">
    <property type="entry name" value="SuccinylArg_d-Hdrlase_AstB"/>
</dbReference>
<evidence type="ECO:0000313" key="5">
    <source>
        <dbReference type="EMBL" id="AIY66842.1"/>
    </source>
</evidence>
<dbReference type="Gene3D" id="3.75.10.20">
    <property type="entry name" value="Succinylarginine dihydrolase"/>
    <property type="match status" value="1"/>
</dbReference>
<dbReference type="NCBIfam" id="NF009789">
    <property type="entry name" value="PRK13281.1"/>
    <property type="match status" value="1"/>
</dbReference>
<dbReference type="SUPFAM" id="SSF55909">
    <property type="entry name" value="Pentein"/>
    <property type="match status" value="1"/>
</dbReference>
<comment type="pathway">
    <text evidence="3">Amino-acid degradation; L-arginine degradation via AST pathway; L-glutamate and succinate from L-arginine: step 2/5.</text>
</comment>
<accession>A0A0A7ELJ9</accession>
<feature type="binding site" evidence="3">
    <location>
        <begin position="137"/>
        <end position="138"/>
    </location>
    <ligand>
        <name>substrate</name>
    </ligand>
</feature>
<sequence>MTVYEVNFDGLVGPTHNYSGLSFGNVASKNNAKQIANPKKAALQGLEKMLAMTKLGLKQGILPPQVRPDTYTLRKLGFSGSDKDIITKAAKHAPQFLKACYSASSMWSANAATVSNSLDCYDGKVHFTPANLSNKLHRAIEAEQTSRTFKAIFKNNQYFTHHEPLPHHPLLGDEGAANHTRLANSHNEKGLSLFVYGEDALSDIKPRIYPARQTLAASEAIARAHGLSDADCLFVQQNPDVIDQGVFHNDVIAIGNENVLLYHEMAFYQSARAVDAINTKYQGDKPLHLIEVSSDYVSVEDAVSSYIFNSQLITLPNGTMAIVAPTECQNNDKVATYLATLCEASNPISQVIYFDLQQSMKNGGGPACLRLRVPLNELELSAVAPECLMDEVKYHTLTAWVEKHYRDAISEDDLADPSLLVESQTALDELSQILKLGSIYPFQMD</sequence>
<dbReference type="PANTHER" id="PTHR30420">
    <property type="entry name" value="N-SUCCINYLARGININE DIHYDROLASE"/>
    <property type="match status" value="1"/>
</dbReference>
<dbReference type="Pfam" id="PF04996">
    <property type="entry name" value="AstB"/>
    <property type="match status" value="1"/>
</dbReference>
<dbReference type="NCBIfam" id="TIGR03241">
    <property type="entry name" value="arg_catab_astB"/>
    <property type="match status" value="1"/>
</dbReference>
<keyword evidence="1 3" id="KW-0056">Arginine metabolism</keyword>
<comment type="catalytic activity">
    <reaction evidence="3">
        <text>N(2)-succinyl-L-arginine + 2 H2O + 2 H(+) = N(2)-succinyl-L-ornithine + 2 NH4(+) + CO2</text>
        <dbReference type="Rhea" id="RHEA:19533"/>
        <dbReference type="ChEBI" id="CHEBI:15377"/>
        <dbReference type="ChEBI" id="CHEBI:15378"/>
        <dbReference type="ChEBI" id="CHEBI:16526"/>
        <dbReference type="ChEBI" id="CHEBI:28938"/>
        <dbReference type="ChEBI" id="CHEBI:58241"/>
        <dbReference type="ChEBI" id="CHEBI:58514"/>
        <dbReference type="EC" id="3.5.3.23"/>
    </reaction>
</comment>
<dbReference type="STRING" id="1348114.OM33_17205"/>
<dbReference type="EC" id="3.5.3.23" evidence="3 4"/>
<dbReference type="GO" id="GO:0019544">
    <property type="term" value="P:L-arginine catabolic process to L-glutamate"/>
    <property type="evidence" value="ECO:0007669"/>
    <property type="project" value="UniProtKB-UniRule"/>
</dbReference>
<dbReference type="eggNOG" id="COG3724">
    <property type="taxonomic scope" value="Bacteria"/>
</dbReference>
<keyword evidence="2 3" id="KW-0378">Hydrolase</keyword>
<dbReference type="AlphaFoldDB" id="A0A0A7ELJ9"/>
<feature type="binding site" evidence="3">
    <location>
        <position position="362"/>
    </location>
    <ligand>
        <name>substrate</name>
    </ligand>
</feature>
<gene>
    <name evidence="3" type="primary">astB</name>
    <name evidence="5" type="ORF">OM33_17205</name>
</gene>
<dbReference type="UniPathway" id="UPA00185">
    <property type="reaction ID" value="UER00280"/>
</dbReference>
<keyword evidence="6" id="KW-1185">Reference proteome</keyword>
<feature type="binding site" evidence="3">
    <location>
        <position position="250"/>
    </location>
    <ligand>
        <name>substrate</name>
    </ligand>
</feature>
<dbReference type="HAMAP" id="MF_01172">
    <property type="entry name" value="AstB"/>
    <property type="match status" value="1"/>
</dbReference>
<evidence type="ECO:0000256" key="1">
    <source>
        <dbReference type="ARBA" id="ARBA00022503"/>
    </source>
</evidence>
<dbReference type="GO" id="GO:0009015">
    <property type="term" value="F:N-succinylarginine dihydrolase activity"/>
    <property type="evidence" value="ECO:0007669"/>
    <property type="project" value="UniProtKB-UniRule"/>
</dbReference>
<evidence type="ECO:0000313" key="6">
    <source>
        <dbReference type="Proteomes" id="UP000030341"/>
    </source>
</evidence>
<dbReference type="RefSeq" id="WP_040135399.1">
    <property type="nucleotide sequence ID" value="NZ_CP009889.1"/>
</dbReference>
<dbReference type="EMBL" id="CP009889">
    <property type="protein sequence ID" value="AIY66842.1"/>
    <property type="molecule type" value="Genomic_DNA"/>
</dbReference>
<feature type="binding site" evidence="3">
    <location>
        <begin position="19"/>
        <end position="28"/>
    </location>
    <ligand>
        <name>substrate</name>
    </ligand>
</feature>
<evidence type="ECO:0000256" key="3">
    <source>
        <dbReference type="HAMAP-Rule" id="MF_01172"/>
    </source>
</evidence>
<feature type="active site" evidence="3">
    <location>
        <position position="174"/>
    </location>
</feature>
<evidence type="ECO:0000256" key="2">
    <source>
        <dbReference type="ARBA" id="ARBA00022801"/>
    </source>
</evidence>